<dbReference type="EMBL" id="CAJFDH010000004">
    <property type="protein sequence ID" value="CAD5221651.1"/>
    <property type="molecule type" value="Genomic_DNA"/>
</dbReference>
<feature type="region of interest" description="Disordered" evidence="1">
    <location>
        <begin position="240"/>
        <end position="281"/>
    </location>
</feature>
<dbReference type="OrthoDB" id="10356768at2759"/>
<comment type="caution">
    <text evidence="2">The sequence shown here is derived from an EMBL/GenBank/DDBJ whole genome shotgun (WGS) entry which is preliminary data.</text>
</comment>
<dbReference type="Proteomes" id="UP000783686">
    <property type="component" value="Unassembled WGS sequence"/>
</dbReference>
<organism evidence="2 3">
    <name type="scientific">Bursaphelenchus okinawaensis</name>
    <dbReference type="NCBI Taxonomy" id="465554"/>
    <lineage>
        <taxon>Eukaryota</taxon>
        <taxon>Metazoa</taxon>
        <taxon>Ecdysozoa</taxon>
        <taxon>Nematoda</taxon>
        <taxon>Chromadorea</taxon>
        <taxon>Rhabditida</taxon>
        <taxon>Tylenchina</taxon>
        <taxon>Tylenchomorpha</taxon>
        <taxon>Aphelenchoidea</taxon>
        <taxon>Aphelenchoididae</taxon>
        <taxon>Bursaphelenchus</taxon>
    </lineage>
</organism>
<keyword evidence="3" id="KW-1185">Reference proteome</keyword>
<evidence type="ECO:0000313" key="3">
    <source>
        <dbReference type="Proteomes" id="UP000614601"/>
    </source>
</evidence>
<dbReference type="AlphaFoldDB" id="A0A811KY64"/>
<proteinExistence type="predicted"/>
<protein>
    <submittedName>
        <fullName evidence="2">Uncharacterized protein</fullName>
    </submittedName>
</protein>
<name>A0A811KY64_9BILA</name>
<sequence>MTTEKVANIIDHVIEQQQIGHIGNNQFVKMEHEPDEQASTSFKPDTPTPEIQINSLFQQSSIPPNNQPGQTVVEGGRPMKRTYLLMKEFNSDEEWRTFYVTEMEHWAKKRVAKQCIEYECRLKRKGCKMALRLINGPNGRPSKALISAGDHDHTTMRPSFSSEIRAVIDRCIEENYNVKPLMVCETLKDQGYGTVSRKQVHHYLQRIRKCDEESYNINDNVSLPTQPVEQSISVLSARHPKYEEPEEKYSNAPEDSQQQPHYEPQSSSLQQQQPPQQNGQSYTIAQPQQYNRATVFSSQNQIIYSSPAVQALINALPQQQTNVQQLQPSQLQQVIHNPVLSTPILVHGNGIEEQRYVLQTQPPIVNDKNFMCMTVRAQKVEVERLPDNVHILKIYQ</sequence>
<evidence type="ECO:0000313" key="2">
    <source>
        <dbReference type="EMBL" id="CAD5221651.1"/>
    </source>
</evidence>
<accession>A0A811KY64</accession>
<feature type="compositionally biased region" description="Basic and acidic residues" evidence="1">
    <location>
        <begin position="240"/>
        <end position="249"/>
    </location>
</feature>
<gene>
    <name evidence="2" type="ORF">BOKJ2_LOCUS9551</name>
</gene>
<reference evidence="2" key="1">
    <citation type="submission" date="2020-09" db="EMBL/GenBank/DDBJ databases">
        <authorList>
            <person name="Kikuchi T."/>
        </authorList>
    </citation>
    <scope>NUCLEOTIDE SEQUENCE</scope>
    <source>
        <strain evidence="2">SH1</strain>
    </source>
</reference>
<dbReference type="EMBL" id="CAJFCW020000004">
    <property type="protein sequence ID" value="CAG9115282.1"/>
    <property type="molecule type" value="Genomic_DNA"/>
</dbReference>
<feature type="compositionally biased region" description="Low complexity" evidence="1">
    <location>
        <begin position="264"/>
        <end position="277"/>
    </location>
</feature>
<evidence type="ECO:0000256" key="1">
    <source>
        <dbReference type="SAM" id="MobiDB-lite"/>
    </source>
</evidence>
<dbReference type="Proteomes" id="UP000614601">
    <property type="component" value="Unassembled WGS sequence"/>
</dbReference>